<proteinExistence type="predicted"/>
<dbReference type="Proteomes" id="UP000309676">
    <property type="component" value="Unassembled WGS sequence"/>
</dbReference>
<accession>A0A5R9G8J1</accession>
<organism evidence="1 2">
    <name type="scientific">Paenibacillus antri</name>
    <dbReference type="NCBI Taxonomy" id="2582848"/>
    <lineage>
        <taxon>Bacteria</taxon>
        <taxon>Bacillati</taxon>
        <taxon>Bacillota</taxon>
        <taxon>Bacilli</taxon>
        <taxon>Bacillales</taxon>
        <taxon>Paenibacillaceae</taxon>
        <taxon>Paenibacillus</taxon>
    </lineage>
</organism>
<gene>
    <name evidence="1" type="ORF">FE782_08850</name>
</gene>
<comment type="caution">
    <text evidence="1">The sequence shown here is derived from an EMBL/GenBank/DDBJ whole genome shotgun (WGS) entry which is preliminary data.</text>
</comment>
<dbReference type="RefSeq" id="WP_138193718.1">
    <property type="nucleotide sequence ID" value="NZ_VCIW01000004.1"/>
</dbReference>
<dbReference type="AlphaFoldDB" id="A0A5R9G8J1"/>
<dbReference type="OrthoDB" id="2625059at2"/>
<protein>
    <submittedName>
        <fullName evidence="1">Uncharacterized protein</fullName>
    </submittedName>
</protein>
<evidence type="ECO:0000313" key="2">
    <source>
        <dbReference type="Proteomes" id="UP000309676"/>
    </source>
</evidence>
<name>A0A5R9G8J1_9BACL</name>
<evidence type="ECO:0000313" key="1">
    <source>
        <dbReference type="EMBL" id="TLS52727.1"/>
    </source>
</evidence>
<dbReference type="EMBL" id="VCIW01000004">
    <property type="protein sequence ID" value="TLS52727.1"/>
    <property type="molecule type" value="Genomic_DNA"/>
</dbReference>
<keyword evidence="2" id="KW-1185">Reference proteome</keyword>
<reference evidence="1 2" key="1">
    <citation type="submission" date="2019-05" db="EMBL/GenBank/DDBJ databases">
        <authorList>
            <person name="Narsing Rao M.P."/>
            <person name="Li W.J."/>
        </authorList>
    </citation>
    <scope>NUCLEOTIDE SEQUENCE [LARGE SCALE GENOMIC DNA]</scope>
    <source>
        <strain evidence="1 2">SYSU_K30003</strain>
    </source>
</reference>
<sequence length="78" mass="9166">MDNEIELAVEKIEQLNTRNQRAMMELVRKSLKMNDDEFNKELLLAYAHQNPVHILEIAIALKYEEIIKALPSHFHPQP</sequence>